<sequence length="406" mass="45857">METLKDWISQEAEYQIQASEIKHGFRKIRAERVDGSGSGSGRGGRTFYGKPVDGGDKRVKKCQVCTEIHPIWKCTKYRDQSIEDKWKMAKKLGLCYRCLGDNHLGNACKWNRQCNIDGCNETHHYLLHRPRDPSKAPSKEKDDNMKVESGPGSNTEGDDQRKTYGATRGQETEYVALRTVPVIVKNGNKRIPVNCLLDEGSDTSYINEDVIEALGLHGAKTEINVKVANDETVTFMSSTFDVGLESTDGRVDTTITVQSSKKICGGMKPVNWIKIKHNWQHLQKIYFPKLVTGRRVDILLGADHHELMYSMKEVVGEHGQPSARLCPLGWTAVGKVNGTESNGSHHTGFHHTYLLNQDKPSIEVHQTDRNLDEMLKRFWDLENIGITHKESPILEMTPDEKLAWTK</sequence>
<organism evidence="2 3">
    <name type="scientific">Paramuricea clavata</name>
    <name type="common">Red gorgonian</name>
    <name type="synonym">Violescent sea-whip</name>
    <dbReference type="NCBI Taxonomy" id="317549"/>
    <lineage>
        <taxon>Eukaryota</taxon>
        <taxon>Metazoa</taxon>
        <taxon>Cnidaria</taxon>
        <taxon>Anthozoa</taxon>
        <taxon>Octocorallia</taxon>
        <taxon>Malacalcyonacea</taxon>
        <taxon>Plexauridae</taxon>
        <taxon>Paramuricea</taxon>
    </lineage>
</organism>
<gene>
    <name evidence="2" type="ORF">PACLA_8A020691</name>
</gene>
<dbReference type="OrthoDB" id="8037641at2759"/>
<feature type="non-terminal residue" evidence="2">
    <location>
        <position position="406"/>
    </location>
</feature>
<dbReference type="PANTHER" id="PTHR47331">
    <property type="entry name" value="PHD-TYPE DOMAIN-CONTAINING PROTEIN"/>
    <property type="match status" value="1"/>
</dbReference>
<feature type="region of interest" description="Disordered" evidence="1">
    <location>
        <begin position="128"/>
        <end position="168"/>
    </location>
</feature>
<dbReference type="AlphaFoldDB" id="A0A7D9IWX7"/>
<dbReference type="PANTHER" id="PTHR47331:SF5">
    <property type="entry name" value="RIBONUCLEASE H"/>
    <property type="match status" value="1"/>
</dbReference>
<dbReference type="EMBL" id="CACRXK020009923">
    <property type="protein sequence ID" value="CAB4018254.1"/>
    <property type="molecule type" value="Genomic_DNA"/>
</dbReference>
<protein>
    <submittedName>
        <fullName evidence="2">Uncharacterized protein</fullName>
    </submittedName>
</protein>
<feature type="compositionally biased region" description="Basic and acidic residues" evidence="1">
    <location>
        <begin position="128"/>
        <end position="146"/>
    </location>
</feature>
<accession>A0A7D9IWX7</accession>
<evidence type="ECO:0000256" key="1">
    <source>
        <dbReference type="SAM" id="MobiDB-lite"/>
    </source>
</evidence>
<proteinExistence type="predicted"/>
<keyword evidence="3" id="KW-1185">Reference proteome</keyword>
<dbReference type="Proteomes" id="UP001152795">
    <property type="component" value="Unassembled WGS sequence"/>
</dbReference>
<name>A0A7D9IWX7_PARCT</name>
<comment type="caution">
    <text evidence="2">The sequence shown here is derived from an EMBL/GenBank/DDBJ whole genome shotgun (WGS) entry which is preliminary data.</text>
</comment>
<reference evidence="2" key="1">
    <citation type="submission" date="2020-04" db="EMBL/GenBank/DDBJ databases">
        <authorList>
            <person name="Alioto T."/>
            <person name="Alioto T."/>
            <person name="Gomez Garrido J."/>
        </authorList>
    </citation>
    <scope>NUCLEOTIDE SEQUENCE</scope>
    <source>
        <strain evidence="2">A484AB</strain>
    </source>
</reference>
<evidence type="ECO:0000313" key="2">
    <source>
        <dbReference type="EMBL" id="CAB4018254.1"/>
    </source>
</evidence>
<evidence type="ECO:0000313" key="3">
    <source>
        <dbReference type="Proteomes" id="UP001152795"/>
    </source>
</evidence>